<dbReference type="AlphaFoldDB" id="A0A1L7RSQ8"/>
<reference evidence="2" key="1">
    <citation type="submission" date="2014-07" db="EMBL/GenBank/DDBJ databases">
        <authorList>
            <person name="Zhang J.E."/>
            <person name="Yang H."/>
            <person name="Guo J."/>
            <person name="Deng Z."/>
            <person name="Luo H."/>
            <person name="Luo M."/>
            <person name="Zhao B."/>
        </authorList>
    </citation>
    <scope>NUCLEOTIDE SEQUENCE</scope>
    <source>
        <strain evidence="2">AM4</strain>
    </source>
</reference>
<feature type="transmembrane region" description="Helical" evidence="1">
    <location>
        <begin position="22"/>
        <end position="53"/>
    </location>
</feature>
<proteinExistence type="predicted"/>
<accession>A0A1L7RSQ8</accession>
<keyword evidence="1" id="KW-0472">Membrane</keyword>
<keyword evidence="1" id="KW-0812">Transmembrane</keyword>
<gene>
    <name evidence="2" type="ORF">AAM4_2632</name>
</gene>
<keyword evidence="1" id="KW-1133">Transmembrane helix</keyword>
<sequence>MLVVCGLPARVLLPDVDLWQEIAGLFGLIGGVQAVVLVAATAGVILGAVLWSVGHTTGLGGVAKAGKLAVAGSLLVPVVAMALPGWIGWIIGTLSGG</sequence>
<evidence type="ECO:0000256" key="1">
    <source>
        <dbReference type="SAM" id="Phobius"/>
    </source>
</evidence>
<name>A0A1L7RSQ8_9ACTO</name>
<protein>
    <submittedName>
        <fullName evidence="2">Uncharacterized protein</fullName>
    </submittedName>
</protein>
<organism evidence="2">
    <name type="scientific">Actinomyces succiniciruminis</name>
    <dbReference type="NCBI Taxonomy" id="1522002"/>
    <lineage>
        <taxon>Bacteria</taxon>
        <taxon>Bacillati</taxon>
        <taxon>Actinomycetota</taxon>
        <taxon>Actinomycetes</taxon>
        <taxon>Actinomycetales</taxon>
        <taxon>Actinomycetaceae</taxon>
        <taxon>Actinomyces</taxon>
    </lineage>
</organism>
<evidence type="ECO:0000313" key="2">
    <source>
        <dbReference type="EMBL" id="CED92464.1"/>
    </source>
</evidence>
<feature type="transmembrane region" description="Helical" evidence="1">
    <location>
        <begin position="65"/>
        <end position="91"/>
    </location>
</feature>
<dbReference type="EMBL" id="LK995540">
    <property type="protein sequence ID" value="CED92464.1"/>
    <property type="molecule type" value="Genomic_DNA"/>
</dbReference>